<keyword evidence="1" id="KW-0812">Transmembrane</keyword>
<feature type="transmembrane region" description="Helical" evidence="1">
    <location>
        <begin position="277"/>
        <end position="298"/>
    </location>
</feature>
<accession>A0A1F5NYB8</accession>
<feature type="transmembrane region" description="Helical" evidence="1">
    <location>
        <begin position="6"/>
        <end position="23"/>
    </location>
</feature>
<feature type="transmembrane region" description="Helical" evidence="1">
    <location>
        <begin position="181"/>
        <end position="202"/>
    </location>
</feature>
<dbReference type="EMBL" id="MFEN01000066">
    <property type="protein sequence ID" value="OGE82657.1"/>
    <property type="molecule type" value="Genomic_DNA"/>
</dbReference>
<name>A0A1F5NYB8_9BACT</name>
<feature type="transmembrane region" description="Helical" evidence="1">
    <location>
        <begin position="68"/>
        <end position="87"/>
    </location>
</feature>
<evidence type="ECO:0000256" key="1">
    <source>
        <dbReference type="SAM" id="Phobius"/>
    </source>
</evidence>
<evidence type="ECO:0000313" key="2">
    <source>
        <dbReference type="EMBL" id="OGE82657.1"/>
    </source>
</evidence>
<feature type="transmembrane region" description="Helical" evidence="1">
    <location>
        <begin position="35"/>
        <end position="56"/>
    </location>
</feature>
<sequence>MKLFFYSSVLLGAVGIAFFGVLRRWVMKGGLVSPMLFLIFSNAAATLLFFGIYISVWGLSIPGILPGFWTAVFITAGANVFIQLLNARSSSLVAGEVSLTAPLQALTPGLITIVALTLGEFPGKIGVAGIVLMSCGSFVLLSELRPAGAARWYDSFKPFRVLGTIFRWTYLSETEKDKAKVVIMSIGSACLGTIGLLFDGLFTRRGVNLQGLTLGSMVLTGALCMVYCYWFLVRPDRNSASIAKSSGRLMIGSLIGGAIWVALIYLINPAFSVEYVAYVGTLKRFSIPMSALLGWWFFSEQNIKRRLWAAGLVTLGVILLSQDNLPARISTQIEGWGL</sequence>
<keyword evidence="1" id="KW-1133">Transmembrane helix</keyword>
<dbReference type="InterPro" id="IPR037185">
    <property type="entry name" value="EmrE-like"/>
</dbReference>
<proteinExistence type="predicted"/>
<feature type="transmembrane region" description="Helical" evidence="1">
    <location>
        <begin position="249"/>
        <end position="271"/>
    </location>
</feature>
<feature type="transmembrane region" description="Helical" evidence="1">
    <location>
        <begin position="214"/>
        <end position="233"/>
    </location>
</feature>
<protein>
    <recommendedName>
        <fullName evidence="4">EamA domain-containing protein</fullName>
    </recommendedName>
</protein>
<dbReference type="AlphaFoldDB" id="A0A1F5NYB8"/>
<dbReference type="SUPFAM" id="SSF103481">
    <property type="entry name" value="Multidrug resistance efflux transporter EmrE"/>
    <property type="match status" value="1"/>
</dbReference>
<keyword evidence="1" id="KW-0472">Membrane</keyword>
<reference evidence="2 3" key="1">
    <citation type="journal article" date="2016" name="Nat. Commun.">
        <title>Thousands of microbial genomes shed light on interconnected biogeochemical processes in an aquifer system.</title>
        <authorList>
            <person name="Anantharaman K."/>
            <person name="Brown C.T."/>
            <person name="Hug L.A."/>
            <person name="Sharon I."/>
            <person name="Castelle C.J."/>
            <person name="Probst A.J."/>
            <person name="Thomas B.C."/>
            <person name="Singh A."/>
            <person name="Wilkins M.J."/>
            <person name="Karaoz U."/>
            <person name="Brodie E.L."/>
            <person name="Williams K.H."/>
            <person name="Hubbard S.S."/>
            <person name="Banfield J.F."/>
        </authorList>
    </citation>
    <scope>NUCLEOTIDE SEQUENCE [LARGE SCALE GENOMIC DNA]</scope>
</reference>
<feature type="transmembrane region" description="Helical" evidence="1">
    <location>
        <begin position="99"/>
        <end position="119"/>
    </location>
</feature>
<evidence type="ECO:0008006" key="4">
    <source>
        <dbReference type="Google" id="ProtNLM"/>
    </source>
</evidence>
<gene>
    <name evidence="2" type="ORF">A2846_03295</name>
</gene>
<organism evidence="2 3">
    <name type="scientific">Candidatus Doudnabacteria bacterium RIFCSPHIGHO2_01_FULL_49_9</name>
    <dbReference type="NCBI Taxonomy" id="1817827"/>
    <lineage>
        <taxon>Bacteria</taxon>
        <taxon>Candidatus Doudnaibacteriota</taxon>
    </lineage>
</organism>
<feature type="transmembrane region" description="Helical" evidence="1">
    <location>
        <begin position="125"/>
        <end position="142"/>
    </location>
</feature>
<comment type="caution">
    <text evidence="2">The sequence shown here is derived from an EMBL/GenBank/DDBJ whole genome shotgun (WGS) entry which is preliminary data.</text>
</comment>
<evidence type="ECO:0000313" key="3">
    <source>
        <dbReference type="Proteomes" id="UP000176339"/>
    </source>
</evidence>
<dbReference type="Proteomes" id="UP000176339">
    <property type="component" value="Unassembled WGS sequence"/>
</dbReference>